<comment type="catalytic activity">
    <reaction evidence="6">
        <text>cytidine(34) in tRNA(Ile2) + L-lysine + ATP = lysidine(34) in tRNA(Ile2) + AMP + diphosphate + H(+)</text>
        <dbReference type="Rhea" id="RHEA:43744"/>
        <dbReference type="Rhea" id="RHEA-COMP:10625"/>
        <dbReference type="Rhea" id="RHEA-COMP:10670"/>
        <dbReference type="ChEBI" id="CHEBI:15378"/>
        <dbReference type="ChEBI" id="CHEBI:30616"/>
        <dbReference type="ChEBI" id="CHEBI:32551"/>
        <dbReference type="ChEBI" id="CHEBI:33019"/>
        <dbReference type="ChEBI" id="CHEBI:82748"/>
        <dbReference type="ChEBI" id="CHEBI:83665"/>
        <dbReference type="ChEBI" id="CHEBI:456215"/>
        <dbReference type="EC" id="6.3.4.19"/>
    </reaction>
</comment>
<feature type="domain" description="tRNA(Ile)-lysidine/2-thiocytidine synthase N-terminal" evidence="7">
    <location>
        <begin position="46"/>
        <end position="195"/>
    </location>
</feature>
<dbReference type="HAMAP" id="MF_01161">
    <property type="entry name" value="tRNA_Ile_lys_synt"/>
    <property type="match status" value="1"/>
</dbReference>
<dbReference type="InterPro" id="IPR012795">
    <property type="entry name" value="tRNA_Ile_lys_synt_N"/>
</dbReference>
<feature type="domain" description="tRNA(Ile)-lysidine/2-thiocytidine synthase N-terminal" evidence="7">
    <location>
        <begin position="283"/>
        <end position="330"/>
    </location>
</feature>
<dbReference type="Pfam" id="PF01171">
    <property type="entry name" value="ATP_bind_3"/>
    <property type="match status" value="2"/>
</dbReference>
<evidence type="ECO:0000256" key="2">
    <source>
        <dbReference type="ARBA" id="ARBA00022598"/>
    </source>
</evidence>
<evidence type="ECO:0000313" key="8">
    <source>
        <dbReference type="EMBL" id="KFH48184.1"/>
    </source>
</evidence>
<dbReference type="SUPFAM" id="SSF52402">
    <property type="entry name" value="Adenine nucleotide alpha hydrolases-like"/>
    <property type="match status" value="1"/>
</dbReference>
<dbReference type="CDD" id="cd01992">
    <property type="entry name" value="TilS_N"/>
    <property type="match status" value="1"/>
</dbReference>
<evidence type="ECO:0000256" key="6">
    <source>
        <dbReference type="ARBA" id="ARBA00048539"/>
    </source>
</evidence>
<dbReference type="InterPro" id="IPR012094">
    <property type="entry name" value="tRNA_Ile_lys_synt"/>
</dbReference>
<keyword evidence="3" id="KW-0819">tRNA processing</keyword>
<dbReference type="OrthoDB" id="434144at2759"/>
<dbReference type="AlphaFoldDB" id="A0A086TFQ2"/>
<evidence type="ECO:0000313" key="9">
    <source>
        <dbReference type="Proteomes" id="UP000029964"/>
    </source>
</evidence>
<dbReference type="HOGENOM" id="CLU_015599_0_0_1"/>
<dbReference type="STRING" id="857340.A0A086TFQ2"/>
<dbReference type="InterPro" id="IPR011063">
    <property type="entry name" value="TilS/TtcA_N"/>
</dbReference>
<dbReference type="PANTHER" id="PTHR43033:SF1">
    <property type="entry name" value="TRNA(ILE)-LYSIDINE SYNTHASE-RELATED"/>
    <property type="match status" value="1"/>
</dbReference>
<comment type="caution">
    <text evidence="8">The sequence shown here is derived from an EMBL/GenBank/DDBJ whole genome shotgun (WGS) entry which is preliminary data.</text>
</comment>
<keyword evidence="2" id="KW-0436">Ligase</keyword>
<evidence type="ECO:0000256" key="5">
    <source>
        <dbReference type="ARBA" id="ARBA00022840"/>
    </source>
</evidence>
<evidence type="ECO:0000256" key="4">
    <source>
        <dbReference type="ARBA" id="ARBA00022741"/>
    </source>
</evidence>
<gene>
    <name evidence="8" type="ORF">ACRE_007830</name>
</gene>
<dbReference type="GO" id="GO:0032267">
    <property type="term" value="F:tRNA(Ile)-lysidine synthase activity"/>
    <property type="evidence" value="ECO:0007669"/>
    <property type="project" value="UniProtKB-EC"/>
</dbReference>
<dbReference type="PANTHER" id="PTHR43033">
    <property type="entry name" value="TRNA(ILE)-LYSIDINE SYNTHASE-RELATED"/>
    <property type="match status" value="1"/>
</dbReference>
<dbReference type="Gene3D" id="3.40.50.620">
    <property type="entry name" value="HUPs"/>
    <property type="match status" value="1"/>
</dbReference>
<name>A0A086TFQ2_HAPC1</name>
<dbReference type="GO" id="GO:0005524">
    <property type="term" value="F:ATP binding"/>
    <property type="evidence" value="ECO:0007669"/>
    <property type="project" value="UniProtKB-KW"/>
</dbReference>
<dbReference type="EMBL" id="JPKY01000004">
    <property type="protein sequence ID" value="KFH48184.1"/>
    <property type="molecule type" value="Genomic_DNA"/>
</dbReference>
<dbReference type="Proteomes" id="UP000029964">
    <property type="component" value="Unassembled WGS sequence"/>
</dbReference>
<dbReference type="EC" id="6.3.4.19" evidence="1"/>
<dbReference type="InterPro" id="IPR014729">
    <property type="entry name" value="Rossmann-like_a/b/a_fold"/>
</dbReference>
<organism evidence="8 9">
    <name type="scientific">Hapsidospora chrysogenum (strain ATCC 11550 / CBS 779.69 / DSM 880 / IAM 14645 / JCM 23072 / IMI 49137)</name>
    <name type="common">Acremonium chrysogenum</name>
    <dbReference type="NCBI Taxonomy" id="857340"/>
    <lineage>
        <taxon>Eukaryota</taxon>
        <taxon>Fungi</taxon>
        <taxon>Dikarya</taxon>
        <taxon>Ascomycota</taxon>
        <taxon>Pezizomycotina</taxon>
        <taxon>Sordariomycetes</taxon>
        <taxon>Hypocreomycetidae</taxon>
        <taxon>Hypocreales</taxon>
        <taxon>Bionectriaceae</taxon>
        <taxon>Hapsidospora</taxon>
    </lineage>
</organism>
<protein>
    <recommendedName>
        <fullName evidence="1">tRNA(Ile)-lysidine synthetase</fullName>
        <ecNumber evidence="1">6.3.4.19</ecNumber>
    </recommendedName>
</protein>
<sequence>MGSTTAHIFRNQVSRPVPIIEFRDALDAICRPQFPSASWVRPRTPALAISGGVDSMALAYLFSEFFKTFPNYKLAGFPILQPRAVVVNHNLRPESEEEALNVARECRKLGLKCQIRNMRWRDLRKMGVEPNELPNIESLARNQRYYWLGVSCRSFSSPFLFTAHHRDDQYETVLMRLLNGHGYRGLGGMRAANDIPENHGLYGVHKSGLLQDQKSLEPSIMFRPSVRQTRILRKIFKDEHTSHERPVDPWNNLASLDDLHFHRRRESPRDGRGPLLKTLDSEDGGVTVYRPLLEFDKDRLRATCEANNVPWFEDRTNQDPTMTMRNAVRHLVKNHTLPRALQKPAIIAICKRAQRRNNLEEAEAHRLLIREAVSQSFDPCAGTLIINFPSFRPRRRVPRRLHDRARNEARKPHQRLIAALAVRKLMDLVSPEKNLPSPSALNNAVKYIAPELDPDREEPSKRPTSFSVGGVLFEPLMGSKSVMWYLSRAPYKATAPVPDLFVDWREDRVQTMKDKTEQKHHGWRTMAPMHWDGRFWISLASRVNDRFHVQPYYPEHASAFKASLAEKERAHLEKALKHYAPGKVRTTLPALYRADTESVKEPVERHHLTMLALPSFNIQLEDLDKWVQYDVSYKKWDATLVGLERRGTPKRLAGYRPSLSRSRKRRAERVHNRLVGRRPVTVPIL</sequence>
<evidence type="ECO:0000256" key="3">
    <source>
        <dbReference type="ARBA" id="ARBA00022694"/>
    </source>
</evidence>
<evidence type="ECO:0000256" key="1">
    <source>
        <dbReference type="ARBA" id="ARBA00013267"/>
    </source>
</evidence>
<dbReference type="NCBIfam" id="TIGR02432">
    <property type="entry name" value="lysidine_TilS_N"/>
    <property type="match status" value="1"/>
</dbReference>
<evidence type="ECO:0000259" key="7">
    <source>
        <dbReference type="Pfam" id="PF01171"/>
    </source>
</evidence>
<accession>A0A086TFQ2</accession>
<keyword evidence="9" id="KW-1185">Reference proteome</keyword>
<keyword evidence="5" id="KW-0067">ATP-binding</keyword>
<dbReference type="GO" id="GO:0008033">
    <property type="term" value="P:tRNA processing"/>
    <property type="evidence" value="ECO:0007669"/>
    <property type="project" value="UniProtKB-KW"/>
</dbReference>
<proteinExistence type="inferred from homology"/>
<keyword evidence="4" id="KW-0547">Nucleotide-binding</keyword>
<reference evidence="9" key="1">
    <citation type="journal article" date="2014" name="Genome Announc.">
        <title>Genome sequence and annotation of Acremonium chrysogenum, producer of the beta-lactam antibiotic cephalosporin C.</title>
        <authorList>
            <person name="Terfehr D."/>
            <person name="Dahlmann T.A."/>
            <person name="Specht T."/>
            <person name="Zadra I."/>
            <person name="Kuernsteiner H."/>
            <person name="Kueck U."/>
        </authorList>
    </citation>
    <scope>NUCLEOTIDE SEQUENCE [LARGE SCALE GENOMIC DNA]</scope>
    <source>
        <strain evidence="9">ATCC 11550 / CBS 779.69 / DSM 880 / IAM 14645 / JCM 23072 / IMI 49137</strain>
    </source>
</reference>